<evidence type="ECO:0000256" key="1">
    <source>
        <dbReference type="ARBA" id="ARBA00023015"/>
    </source>
</evidence>
<keyword evidence="6" id="KW-0675">Receptor</keyword>
<feature type="domain" description="HTH crp-type" evidence="5">
    <location>
        <begin position="121"/>
        <end position="185"/>
    </location>
</feature>
<reference evidence="6 8" key="1">
    <citation type="submission" date="2015-09" db="EMBL/GenBank/DDBJ databases">
        <authorList>
            <consortium name="Swine Surveillance"/>
        </authorList>
    </citation>
    <scope>NUCLEOTIDE SEQUENCE [LARGE SCALE GENOMIC DNA]</scope>
    <source>
        <strain evidence="6 8">CECT 8399</strain>
    </source>
</reference>
<dbReference type="InterPro" id="IPR014710">
    <property type="entry name" value="RmlC-like_jellyroll"/>
</dbReference>
<evidence type="ECO:0000313" key="9">
    <source>
        <dbReference type="Proteomes" id="UP001058514"/>
    </source>
</evidence>
<dbReference type="SUPFAM" id="SSF51206">
    <property type="entry name" value="cAMP-binding domain-like"/>
    <property type="match status" value="1"/>
</dbReference>
<dbReference type="PANTHER" id="PTHR24567:SF74">
    <property type="entry name" value="HTH-TYPE TRANSCRIPTIONAL REGULATOR ARCR"/>
    <property type="match status" value="1"/>
</dbReference>
<evidence type="ECO:0000313" key="7">
    <source>
        <dbReference type="EMBL" id="UWQ40822.1"/>
    </source>
</evidence>
<dbReference type="InterPro" id="IPR012318">
    <property type="entry name" value="HTH_CRP"/>
</dbReference>
<dbReference type="RefSeq" id="WP_058286329.1">
    <property type="nucleotide sequence ID" value="NZ_CP081051.1"/>
</dbReference>
<dbReference type="Gene3D" id="1.10.10.10">
    <property type="entry name" value="Winged helix-like DNA-binding domain superfamily/Winged helix DNA-binding domain"/>
    <property type="match status" value="1"/>
</dbReference>
<evidence type="ECO:0000259" key="5">
    <source>
        <dbReference type="PROSITE" id="PS51063"/>
    </source>
</evidence>
<dbReference type="InterPro" id="IPR036390">
    <property type="entry name" value="WH_DNA-bd_sf"/>
</dbReference>
<dbReference type="GO" id="GO:0003700">
    <property type="term" value="F:DNA-binding transcription factor activity"/>
    <property type="evidence" value="ECO:0007669"/>
    <property type="project" value="TreeGrafter"/>
</dbReference>
<keyword evidence="9" id="KW-1185">Reference proteome</keyword>
<name>A0A0P1HAA7_9RHOB</name>
<gene>
    <name evidence="6" type="primary">vfr</name>
    <name evidence="7" type="ORF">K3718_14935</name>
    <name evidence="6" type="ORF">PHA8399_02360</name>
</gene>
<dbReference type="InterPro" id="IPR036388">
    <property type="entry name" value="WH-like_DNA-bd_sf"/>
</dbReference>
<dbReference type="PROSITE" id="PS50042">
    <property type="entry name" value="CNMP_BINDING_3"/>
    <property type="match status" value="1"/>
</dbReference>
<evidence type="ECO:0000256" key="3">
    <source>
        <dbReference type="ARBA" id="ARBA00023163"/>
    </source>
</evidence>
<dbReference type="Pfam" id="PF13545">
    <property type="entry name" value="HTH_Crp_2"/>
    <property type="match status" value="1"/>
</dbReference>
<dbReference type="Pfam" id="PF00027">
    <property type="entry name" value="cNMP_binding"/>
    <property type="match status" value="1"/>
</dbReference>
<dbReference type="Proteomes" id="UP000051326">
    <property type="component" value="Unassembled WGS sequence"/>
</dbReference>
<evidence type="ECO:0000256" key="2">
    <source>
        <dbReference type="ARBA" id="ARBA00023125"/>
    </source>
</evidence>
<dbReference type="InterPro" id="IPR000595">
    <property type="entry name" value="cNMP-bd_dom"/>
</dbReference>
<dbReference type="GO" id="GO:0005829">
    <property type="term" value="C:cytosol"/>
    <property type="evidence" value="ECO:0007669"/>
    <property type="project" value="TreeGrafter"/>
</dbReference>
<feature type="domain" description="Cyclic nucleotide-binding" evidence="4">
    <location>
        <begin position="1"/>
        <end position="107"/>
    </location>
</feature>
<reference evidence="7" key="2">
    <citation type="submission" date="2021-08" db="EMBL/GenBank/DDBJ databases">
        <authorList>
            <person name="Nwanade C."/>
            <person name="Wang M."/>
            <person name="Masoudi A."/>
            <person name="Yu Z."/>
            <person name="Liu J."/>
        </authorList>
    </citation>
    <scope>NUCLEOTIDE SEQUENCE</scope>
    <source>
        <strain evidence="7">S166</strain>
    </source>
</reference>
<evidence type="ECO:0000259" key="4">
    <source>
        <dbReference type="PROSITE" id="PS50042"/>
    </source>
</evidence>
<dbReference type="Gene3D" id="2.60.120.10">
    <property type="entry name" value="Jelly Rolls"/>
    <property type="match status" value="1"/>
</dbReference>
<dbReference type="InterPro" id="IPR050397">
    <property type="entry name" value="Env_Response_Regulators"/>
</dbReference>
<accession>A0A0P1HAA7</accession>
<dbReference type="EMBL" id="CP081051">
    <property type="protein sequence ID" value="UWQ40822.1"/>
    <property type="molecule type" value="Genomic_DNA"/>
</dbReference>
<keyword evidence="1" id="KW-0805">Transcription regulation</keyword>
<dbReference type="CDD" id="cd00038">
    <property type="entry name" value="CAP_ED"/>
    <property type="match status" value="1"/>
</dbReference>
<dbReference type="InterPro" id="IPR018490">
    <property type="entry name" value="cNMP-bd_dom_sf"/>
</dbReference>
<evidence type="ECO:0000313" key="8">
    <source>
        <dbReference type="Proteomes" id="UP000051326"/>
    </source>
</evidence>
<dbReference type="PROSITE" id="PS51063">
    <property type="entry name" value="HTH_CRP_2"/>
    <property type="match status" value="1"/>
</dbReference>
<dbReference type="AlphaFoldDB" id="A0A0P1HAA7"/>
<dbReference type="STRING" id="1396826.PHA8399_02360"/>
<keyword evidence="2" id="KW-0238">DNA-binding</keyword>
<proteinExistence type="predicted"/>
<dbReference type="GO" id="GO:0003677">
    <property type="term" value="F:DNA binding"/>
    <property type="evidence" value="ECO:0007669"/>
    <property type="project" value="UniProtKB-KW"/>
</dbReference>
<evidence type="ECO:0000313" key="6">
    <source>
        <dbReference type="EMBL" id="CUI00233.1"/>
    </source>
</evidence>
<protein>
    <submittedName>
        <fullName evidence="7">Crp/Fnr family transcriptional regulator</fullName>
    </submittedName>
    <submittedName>
        <fullName evidence="6">Cyclic AMP receptor-like protein</fullName>
    </submittedName>
</protein>
<dbReference type="PANTHER" id="PTHR24567">
    <property type="entry name" value="CRP FAMILY TRANSCRIPTIONAL REGULATORY PROTEIN"/>
    <property type="match status" value="1"/>
</dbReference>
<sequence>MSRLSCAAGTVLFRPGQDCPGFVRLTAGRIKVTLTAANGREVVLYRVGPGDVCLQTFACLTDGRPYAAEGVAETALEGEIIPHAAFREAMSQDGDFRSEVLTAVARRFADYEQLVEDVALTGFDARLARVLLRLAQDSGDLAITHDALAAETASGRAFVTRRLREFARLGLVETQRGHLRILDRAGLERVAQDET</sequence>
<keyword evidence="3" id="KW-0804">Transcription</keyword>
<dbReference type="Proteomes" id="UP001058514">
    <property type="component" value="Chromosome"/>
</dbReference>
<dbReference type="EMBL" id="CYSR01000022">
    <property type="protein sequence ID" value="CUI00233.1"/>
    <property type="molecule type" value="Genomic_DNA"/>
</dbReference>
<dbReference type="SUPFAM" id="SSF46785">
    <property type="entry name" value="Winged helix' DNA-binding domain"/>
    <property type="match status" value="1"/>
</dbReference>
<organism evidence="6 8">
    <name type="scientific">Leisingera aquaemixtae</name>
    <dbReference type="NCBI Taxonomy" id="1396826"/>
    <lineage>
        <taxon>Bacteria</taxon>
        <taxon>Pseudomonadati</taxon>
        <taxon>Pseudomonadota</taxon>
        <taxon>Alphaproteobacteria</taxon>
        <taxon>Rhodobacterales</taxon>
        <taxon>Roseobacteraceae</taxon>
        <taxon>Leisingera</taxon>
    </lineage>
</organism>